<dbReference type="GO" id="GO:0004345">
    <property type="term" value="F:glucose-6-phosphate dehydrogenase activity"/>
    <property type="evidence" value="ECO:0007669"/>
    <property type="project" value="UniProtKB-UniRule"/>
</dbReference>
<dbReference type="EC" id="1.1.1.49" evidence="6"/>
<feature type="binding site" evidence="6">
    <location>
        <position position="245"/>
    </location>
    <ligand>
        <name>substrate</name>
    </ligand>
</feature>
<dbReference type="Pfam" id="PF00479">
    <property type="entry name" value="G6PD_N"/>
    <property type="match status" value="1"/>
</dbReference>
<dbReference type="Proteomes" id="UP000256519">
    <property type="component" value="Unassembled WGS sequence"/>
</dbReference>
<comment type="catalytic activity">
    <reaction evidence="6">
        <text>D-glucose 6-phosphate + NADP(+) = 6-phospho-D-glucono-1,5-lactone + NADPH + H(+)</text>
        <dbReference type="Rhea" id="RHEA:15841"/>
        <dbReference type="ChEBI" id="CHEBI:15378"/>
        <dbReference type="ChEBI" id="CHEBI:57783"/>
        <dbReference type="ChEBI" id="CHEBI:57955"/>
        <dbReference type="ChEBI" id="CHEBI:58349"/>
        <dbReference type="ChEBI" id="CHEBI:61548"/>
        <dbReference type="EC" id="1.1.1.49"/>
    </reaction>
</comment>
<dbReference type="InterPro" id="IPR036291">
    <property type="entry name" value="NAD(P)-bd_dom_sf"/>
</dbReference>
<dbReference type="UniPathway" id="UPA00115">
    <property type="reaction ID" value="UER00408"/>
</dbReference>
<comment type="pathway">
    <text evidence="1 6">Carbohydrate degradation; pentose phosphate pathway; D-ribulose 5-phosphate from D-glucose 6-phosphate (oxidative stage): step 1/3.</text>
</comment>
<feature type="binding site" evidence="6">
    <location>
        <begin position="39"/>
        <end position="46"/>
    </location>
    <ligand>
        <name>NADP(+)</name>
        <dbReference type="ChEBI" id="CHEBI:58349"/>
    </ligand>
</feature>
<comment type="similarity">
    <text evidence="6">Belongs to the glucose-6-phosphate dehydrogenase family.</text>
</comment>
<feature type="binding site" evidence="6">
    <location>
        <position position="211"/>
    </location>
    <ligand>
        <name>substrate</name>
    </ligand>
</feature>
<dbReference type="GO" id="GO:0009051">
    <property type="term" value="P:pentose-phosphate shunt, oxidative branch"/>
    <property type="evidence" value="ECO:0007669"/>
    <property type="project" value="TreeGrafter"/>
</dbReference>
<feature type="binding site" evidence="6">
    <location>
        <position position="369"/>
    </location>
    <ligand>
        <name>substrate</name>
    </ligand>
</feature>
<gene>
    <name evidence="6" type="primary">zwf</name>
    <name evidence="9" type="ORF">C3744_18300</name>
</gene>
<feature type="domain" description="Glucose-6-phosphate dehydrogenase NAD-binding" evidence="7">
    <location>
        <begin position="36"/>
        <end position="216"/>
    </location>
</feature>
<comment type="function">
    <text evidence="6">Catalyzes the oxidation of glucose 6-phosphate to 6-phosphogluconolactone.</text>
</comment>
<evidence type="ECO:0000259" key="8">
    <source>
        <dbReference type="Pfam" id="PF02781"/>
    </source>
</evidence>
<feature type="binding site" evidence="6">
    <location>
        <position position="374"/>
    </location>
    <ligand>
        <name>substrate</name>
    </ligand>
</feature>
<evidence type="ECO:0000256" key="6">
    <source>
        <dbReference type="HAMAP-Rule" id="MF_00966"/>
    </source>
</evidence>
<evidence type="ECO:0000256" key="5">
    <source>
        <dbReference type="ARBA" id="ARBA00023277"/>
    </source>
</evidence>
<dbReference type="InterPro" id="IPR022674">
    <property type="entry name" value="G6P_DH_NAD-bd"/>
</dbReference>
<evidence type="ECO:0000256" key="3">
    <source>
        <dbReference type="ARBA" id="ARBA00022857"/>
    </source>
</evidence>
<keyword evidence="2 6" id="KW-0313">Glucose metabolism</keyword>
<evidence type="ECO:0000313" key="10">
    <source>
        <dbReference type="Proteomes" id="UP000256519"/>
    </source>
</evidence>
<name>A0A3D8WZ45_PRIMG</name>
<dbReference type="NCBIfam" id="TIGR00871">
    <property type="entry name" value="zwf"/>
    <property type="match status" value="1"/>
</dbReference>
<dbReference type="SUPFAM" id="SSF51735">
    <property type="entry name" value="NAD(P)-binding Rossmann-fold domains"/>
    <property type="match status" value="1"/>
</dbReference>
<feature type="binding site" evidence="6">
    <location>
        <position position="264"/>
    </location>
    <ligand>
        <name>substrate</name>
    </ligand>
</feature>
<accession>A0A3D8WZ45</accession>
<evidence type="ECO:0000313" key="9">
    <source>
        <dbReference type="EMBL" id="RDZ12258.1"/>
    </source>
</evidence>
<dbReference type="PANTHER" id="PTHR23429">
    <property type="entry name" value="GLUCOSE-6-PHOSPHATE 1-DEHYDROGENASE G6PD"/>
    <property type="match status" value="1"/>
</dbReference>
<dbReference type="PRINTS" id="PR00079">
    <property type="entry name" value="G6PDHDRGNASE"/>
</dbReference>
<dbReference type="PIRSF" id="PIRSF000110">
    <property type="entry name" value="G6PD"/>
    <property type="match status" value="1"/>
</dbReference>
<comment type="caution">
    <text evidence="9">The sequence shown here is derived from an EMBL/GenBank/DDBJ whole genome shotgun (WGS) entry which is preliminary data.</text>
</comment>
<evidence type="ECO:0000256" key="2">
    <source>
        <dbReference type="ARBA" id="ARBA00022526"/>
    </source>
</evidence>
<feature type="binding site" evidence="6">
    <location>
        <position position="207"/>
    </location>
    <ligand>
        <name>substrate</name>
    </ligand>
</feature>
<dbReference type="HAMAP" id="MF_00966">
    <property type="entry name" value="G6PD"/>
    <property type="match status" value="1"/>
</dbReference>
<dbReference type="GO" id="GO:0005829">
    <property type="term" value="C:cytosol"/>
    <property type="evidence" value="ECO:0007669"/>
    <property type="project" value="TreeGrafter"/>
</dbReference>
<keyword evidence="5 6" id="KW-0119">Carbohydrate metabolism</keyword>
<dbReference type="PANTHER" id="PTHR23429:SF0">
    <property type="entry name" value="GLUCOSE-6-PHOSPHATE 1-DEHYDROGENASE"/>
    <property type="match status" value="1"/>
</dbReference>
<dbReference type="SUPFAM" id="SSF55347">
    <property type="entry name" value="Glyceraldehyde-3-phosphate dehydrogenase-like, C-terminal domain"/>
    <property type="match status" value="1"/>
</dbReference>
<evidence type="ECO:0000256" key="1">
    <source>
        <dbReference type="ARBA" id="ARBA00004937"/>
    </source>
</evidence>
<evidence type="ECO:0000256" key="4">
    <source>
        <dbReference type="ARBA" id="ARBA00023002"/>
    </source>
</evidence>
<keyword evidence="4 6" id="KW-0560">Oxidoreductase</keyword>
<feature type="domain" description="Glucose-6-phosphate dehydrogenase C-terminal" evidence="8">
    <location>
        <begin position="219"/>
        <end position="512"/>
    </location>
</feature>
<evidence type="ECO:0000259" key="7">
    <source>
        <dbReference type="Pfam" id="PF00479"/>
    </source>
</evidence>
<comment type="caution">
    <text evidence="6">Lacks conserved residue(s) required for the propagation of feature annotation.</text>
</comment>
<proteinExistence type="inferred from homology"/>
<feature type="active site" description="Proton acceptor" evidence="6">
    <location>
        <position position="269"/>
    </location>
</feature>
<feature type="binding site" evidence="6">
    <location>
        <position position="177"/>
    </location>
    <ligand>
        <name>NADP(+)</name>
        <dbReference type="ChEBI" id="CHEBI:58349"/>
    </ligand>
</feature>
<dbReference type="InterPro" id="IPR001282">
    <property type="entry name" value="G6P_DH"/>
</dbReference>
<dbReference type="Gene3D" id="3.40.50.720">
    <property type="entry name" value="NAD(P)-binding Rossmann-like Domain"/>
    <property type="match status" value="1"/>
</dbReference>
<dbReference type="InterPro" id="IPR022675">
    <property type="entry name" value="G6P_DH_C"/>
</dbReference>
<protein>
    <recommendedName>
        <fullName evidence="6">Glucose-6-phosphate 1-dehydrogenase</fullName>
        <shortName evidence="6">G6PD</shortName>
        <ecNumber evidence="6">1.1.1.49</ecNumber>
    </recommendedName>
</protein>
<dbReference type="EMBL" id="PQWM01000022">
    <property type="protein sequence ID" value="RDZ12258.1"/>
    <property type="molecule type" value="Genomic_DNA"/>
</dbReference>
<dbReference type="GO" id="GO:0050661">
    <property type="term" value="F:NADP binding"/>
    <property type="evidence" value="ECO:0007669"/>
    <property type="project" value="UniProtKB-UniRule"/>
</dbReference>
<dbReference type="AlphaFoldDB" id="A0A3D8WZ45"/>
<sequence length="528" mass="60631">MKKGYSQINRGKLGEEKIHHVYNLTGGKKVESLTFVLFGATGDLAKRKIFPALYNLFTDKKLPDAISIIGSGYEQLSHEDFKERVKQSINDFSRRKMESNEEDFLSLFHYQAVDASKKEDYEQLLKVVNEQETTHGSKGNRLFYLSVAPEYFDVIALHIKKSGLDQTSGWKRLMIEKPFGHDLVSARELNGKLSSTFKEEEIYRIDHYLGKPMVQNLEALEFTNPVLQSLWNNKHIANVQITASETVGVENRAGYYDHTGAIRDMIQNHMLQVLMMTAMHLPKRICSENILEEKQKVMESLRKIQAEEVARDVVRGQYGSGEIDHKSVRGYKEEPGVEADSKNDTFVAARLWIDNPFWKGVPFYIRTGKRMKEKSTRIVVEFKDSLKGLYETPYDKVAPNLFIIEISPSENVALQLNSKNPLKNGVIEPVRITFSREEESVPEAYERIIYDALIGDSTFFAHWKEVELSWQWVQPVLDAFEADMLPLYEYPSGSQGPEEAQKLVEQEGFKWWLDDDEHGEAPGVFLPI</sequence>
<reference evidence="9 10" key="1">
    <citation type="journal article" date="2018" name="Appl. Environ. Microbiol.">
        <title>Antimicrobial susceptibility testing and tentative epidemiological cut-off values of five Bacillus species relevant for use as animal feed additives or for plant protection.</title>
        <authorList>
            <person name="Agerso Y."/>
            <person name="Stuer-Lauridsen B."/>
            <person name="Bjerre K."/>
            <person name="Jensen M.G."/>
            <person name="Johansen E."/>
            <person name="Bennedsen M."/>
            <person name="Brockmann E."/>
            <person name="Nielsen B."/>
        </authorList>
    </citation>
    <scope>NUCLEOTIDE SEQUENCE [LARGE SCALE GENOMIC DNA]</scope>
    <source>
        <strain evidence="9 10">CHCC20162</strain>
    </source>
</reference>
<keyword evidence="3 6" id="KW-0521">NADP</keyword>
<organism evidence="9 10">
    <name type="scientific">Priestia megaterium</name>
    <name type="common">Bacillus megaterium</name>
    <dbReference type="NCBI Taxonomy" id="1404"/>
    <lineage>
        <taxon>Bacteria</taxon>
        <taxon>Bacillati</taxon>
        <taxon>Bacillota</taxon>
        <taxon>Bacilli</taxon>
        <taxon>Bacillales</taxon>
        <taxon>Bacillaceae</taxon>
        <taxon>Priestia</taxon>
    </lineage>
</organism>
<dbReference type="Gene3D" id="3.30.360.10">
    <property type="entry name" value="Dihydrodipicolinate Reductase, domain 2"/>
    <property type="match status" value="1"/>
</dbReference>
<dbReference type="Pfam" id="PF02781">
    <property type="entry name" value="G6PD_C"/>
    <property type="match status" value="1"/>
</dbReference>
<dbReference type="GO" id="GO:0006006">
    <property type="term" value="P:glucose metabolic process"/>
    <property type="evidence" value="ECO:0007669"/>
    <property type="project" value="UniProtKB-KW"/>
</dbReference>